<reference evidence="3" key="1">
    <citation type="submission" date="2003-08" db="EMBL/GenBank/DDBJ databases">
        <authorList>
            <person name="Birren B."/>
            <person name="Nusbaum C."/>
            <person name="Abebe A."/>
            <person name="Abouelleil A."/>
            <person name="Adekoya E."/>
            <person name="Ait-zahra M."/>
            <person name="Allen N."/>
            <person name="Allen T."/>
            <person name="An P."/>
            <person name="Anderson M."/>
            <person name="Anderson S."/>
            <person name="Arachchi H."/>
            <person name="Armbruster J."/>
            <person name="Bachantsang P."/>
            <person name="Baldwin J."/>
            <person name="Barry A."/>
            <person name="Bayul T."/>
            <person name="Blitshsteyn B."/>
            <person name="Bloom T."/>
            <person name="Blye J."/>
            <person name="Boguslavskiy L."/>
            <person name="Borowsky M."/>
            <person name="Boukhgalter B."/>
            <person name="Brunache A."/>
            <person name="Butler J."/>
            <person name="Calixte N."/>
            <person name="Calvo S."/>
            <person name="Camarata J."/>
            <person name="Campo K."/>
            <person name="Chang J."/>
            <person name="Cheshatsang Y."/>
            <person name="Citroen M."/>
            <person name="Collymore A."/>
            <person name="Considine T."/>
            <person name="Cook A."/>
            <person name="Cooke P."/>
            <person name="Corum B."/>
            <person name="Cuomo C."/>
            <person name="David R."/>
            <person name="Dawoe T."/>
            <person name="Degray S."/>
            <person name="Dodge S."/>
            <person name="Dooley K."/>
            <person name="Dorje P."/>
            <person name="Dorjee K."/>
            <person name="Dorris L."/>
            <person name="Duffey N."/>
            <person name="Dupes A."/>
            <person name="Elkins T."/>
            <person name="Engels R."/>
            <person name="Erickson J."/>
            <person name="Farina A."/>
            <person name="Faro S."/>
            <person name="Ferreira P."/>
            <person name="Fischer H."/>
            <person name="Fitzgerald M."/>
            <person name="Foley K."/>
            <person name="Gage D."/>
            <person name="Galagan J."/>
            <person name="Gearin G."/>
            <person name="Gnerre S."/>
            <person name="Gnirke A."/>
            <person name="Goyette A."/>
            <person name="Graham J."/>
            <person name="Grandbois E."/>
            <person name="Gyaltsen K."/>
            <person name="Hafez N."/>
            <person name="Hagopian D."/>
            <person name="Hagos B."/>
            <person name="Hall J."/>
            <person name="Hatcher B."/>
            <person name="Heller A."/>
            <person name="Higgins H."/>
            <person name="Honan T."/>
            <person name="Horn A."/>
            <person name="Houde N."/>
            <person name="Hughes L."/>
            <person name="Hulme W."/>
            <person name="Husby E."/>
            <person name="Iliev I."/>
            <person name="Jaffe D."/>
            <person name="Jones C."/>
            <person name="Kamal M."/>
            <person name="Kamat A."/>
            <person name="Kamvysselis M."/>
            <person name="Karlsson E."/>
            <person name="Kells C."/>
            <person name="Kieu A."/>
            <person name="Kisner P."/>
            <person name="Kodira C."/>
            <person name="Kulbokas E."/>
            <person name="Labutti K."/>
            <person name="Lama D."/>
            <person name="Landers T."/>
            <person name="Leger J."/>
            <person name="Levine S."/>
            <person name="Lewis D."/>
            <person name="Lewis T."/>
            <person name="Lindblad-toh K."/>
            <person name="Liu X."/>
            <person name="Lokyitsang T."/>
            <person name="Lokyitsang Y."/>
            <person name="Lucien O."/>
            <person name="Lui A."/>
            <person name="Ma L.J."/>
            <person name="Mabbitt R."/>
            <person name="Macdonald J."/>
            <person name="Maclean C."/>
            <person name="Major J."/>
            <person name="Manning J."/>
            <person name="Marabella R."/>
            <person name="Maru K."/>
            <person name="Matthews C."/>
            <person name="Mauceli E."/>
            <person name="Mccarthy M."/>
            <person name="Mcdonough S."/>
            <person name="Mcghee T."/>
            <person name="Meldrim J."/>
            <person name="Meneus L."/>
            <person name="Mesirov J."/>
            <person name="Mihalev A."/>
            <person name="Mihova T."/>
            <person name="Mikkelsen T."/>
            <person name="Mlenga V."/>
            <person name="Moru K."/>
            <person name="Mozes J."/>
            <person name="Mulrain L."/>
            <person name="Munson G."/>
            <person name="Naylor J."/>
            <person name="Newes C."/>
            <person name="Nguyen C."/>
            <person name="Nguyen N."/>
            <person name="Nguyen T."/>
            <person name="Nicol R."/>
            <person name="Nielsen C."/>
            <person name="Nizzari M."/>
            <person name="Norbu C."/>
            <person name="Norbu N."/>
            <person name="O'donnell P."/>
            <person name="Okoawo O."/>
            <person name="O'leary S."/>
            <person name="Omotosho B."/>
            <person name="O'neill K."/>
            <person name="Osman S."/>
            <person name="Parker S."/>
            <person name="Perrin D."/>
            <person name="Phunkhang P."/>
            <person name="Piqani B."/>
            <person name="Purcell S."/>
            <person name="Rachupka T."/>
            <person name="Ramasamy U."/>
            <person name="Rameau R."/>
            <person name="Ray V."/>
            <person name="Raymond C."/>
            <person name="Retta R."/>
            <person name="Richardson S."/>
            <person name="Rise C."/>
            <person name="Rodriguez J."/>
            <person name="Rogers J."/>
            <person name="Rogov P."/>
            <person name="Rutman M."/>
            <person name="Schupbach R."/>
            <person name="Seaman C."/>
            <person name="Settipalli S."/>
            <person name="Sharpe T."/>
            <person name="Sheridan J."/>
            <person name="Sherpa N."/>
            <person name="Shi J."/>
            <person name="Smirnov S."/>
            <person name="Smith C."/>
            <person name="Sougnez C."/>
            <person name="Spencer B."/>
            <person name="Stalker J."/>
            <person name="Stange-thomann N."/>
            <person name="Stavropoulos S."/>
            <person name="Stetson K."/>
            <person name="Stone C."/>
            <person name="Stone S."/>
            <person name="Stubbs M."/>
            <person name="Talamas J."/>
            <person name="Tchuinga P."/>
            <person name="Tenzing P."/>
            <person name="Tesfaye S."/>
            <person name="Theodore J."/>
            <person name="Thoulutsang Y."/>
            <person name="Topham K."/>
            <person name="Towey S."/>
            <person name="Tsamla T."/>
            <person name="Tsomo N."/>
            <person name="Vallee D."/>
            <person name="Vassiliev H."/>
            <person name="Venkataraman V."/>
            <person name="Vinson J."/>
            <person name="Vo A."/>
            <person name="Wade C."/>
            <person name="Wang S."/>
            <person name="Wangchuk T."/>
            <person name="Wangdi T."/>
            <person name="Whittaker C."/>
            <person name="Wilkinson J."/>
            <person name="Wu Y."/>
            <person name="Wyman D."/>
            <person name="Yadav S."/>
            <person name="Yang S."/>
            <person name="Yang X."/>
            <person name="Yeager S."/>
            <person name="Yee E."/>
            <person name="Young G."/>
            <person name="Zainoun J."/>
            <person name="Zembeck L."/>
            <person name="Zimmer A."/>
            <person name="Zody M."/>
            <person name="Lander E."/>
        </authorList>
    </citation>
    <scope>NUCLEOTIDE SEQUENCE [LARGE SCALE GENOMIC DNA]</scope>
</reference>
<dbReference type="HOGENOM" id="CLU_2474581_0_0_1"/>
<accession>H2ZJS9</accession>
<reference evidence="2" key="3">
    <citation type="submission" date="2025-09" db="UniProtKB">
        <authorList>
            <consortium name="Ensembl"/>
        </authorList>
    </citation>
    <scope>IDENTIFICATION</scope>
</reference>
<dbReference type="Proteomes" id="UP000007875">
    <property type="component" value="Unassembled WGS sequence"/>
</dbReference>
<sequence length="88" mass="9403">MRVNIEESAAPALELSSGQKSPELQLGKSIPVSQDDGIKSQEPNISSSSSSEPSSSSSDTSKESEKPPSVVKLVSVFERLKNGRLSWK</sequence>
<keyword evidence="3" id="KW-1185">Reference proteome</keyword>
<protein>
    <submittedName>
        <fullName evidence="2">Uncharacterized protein</fullName>
    </submittedName>
</protein>
<evidence type="ECO:0000313" key="2">
    <source>
        <dbReference type="Ensembl" id="ENSCSAVP00000017845.1"/>
    </source>
</evidence>
<proteinExistence type="predicted"/>
<evidence type="ECO:0000313" key="3">
    <source>
        <dbReference type="Proteomes" id="UP000007875"/>
    </source>
</evidence>
<organism evidence="2 3">
    <name type="scientific">Ciona savignyi</name>
    <name type="common">Pacific transparent sea squirt</name>
    <dbReference type="NCBI Taxonomy" id="51511"/>
    <lineage>
        <taxon>Eukaryota</taxon>
        <taxon>Metazoa</taxon>
        <taxon>Chordata</taxon>
        <taxon>Tunicata</taxon>
        <taxon>Ascidiacea</taxon>
        <taxon>Phlebobranchia</taxon>
        <taxon>Cionidae</taxon>
        <taxon>Ciona</taxon>
    </lineage>
</organism>
<reference evidence="2" key="2">
    <citation type="submission" date="2025-08" db="UniProtKB">
        <authorList>
            <consortium name="Ensembl"/>
        </authorList>
    </citation>
    <scope>IDENTIFICATION</scope>
</reference>
<feature type="compositionally biased region" description="Low complexity" evidence="1">
    <location>
        <begin position="40"/>
        <end position="59"/>
    </location>
</feature>
<dbReference type="Ensembl" id="ENSCSAVT00000018039.1">
    <property type="protein sequence ID" value="ENSCSAVP00000017845.1"/>
    <property type="gene ID" value="ENSCSAVG00000010504.1"/>
</dbReference>
<dbReference type="InParanoid" id="H2ZJS9"/>
<feature type="region of interest" description="Disordered" evidence="1">
    <location>
        <begin position="1"/>
        <end position="71"/>
    </location>
</feature>
<name>H2ZJS9_CIOSA</name>
<dbReference type="AlphaFoldDB" id="H2ZJS9"/>
<evidence type="ECO:0000256" key="1">
    <source>
        <dbReference type="SAM" id="MobiDB-lite"/>
    </source>
</evidence>